<dbReference type="EMBL" id="MBTA01000003">
    <property type="protein sequence ID" value="RKD18981.1"/>
    <property type="molecule type" value="Genomic_DNA"/>
</dbReference>
<dbReference type="AlphaFoldDB" id="A0A419SAE0"/>
<keyword evidence="2" id="KW-1185">Reference proteome</keyword>
<reference evidence="1 2" key="1">
    <citation type="submission" date="2016-07" db="EMBL/GenBank/DDBJ databases">
        <title>Genome of Pelobium manganitolerans.</title>
        <authorList>
            <person name="Wu S."/>
            <person name="Wang G."/>
        </authorList>
    </citation>
    <scope>NUCLEOTIDE SEQUENCE [LARGE SCALE GENOMIC DNA]</scope>
    <source>
        <strain evidence="1 2">YS-25</strain>
    </source>
</reference>
<evidence type="ECO:0000313" key="2">
    <source>
        <dbReference type="Proteomes" id="UP000283433"/>
    </source>
</evidence>
<name>A0A419SAE0_9SPHI</name>
<dbReference type="OrthoDB" id="9868128at2"/>
<sequence length="71" mass="7949">MKVDARELVFIRDNAPKNFAALISDTTGVPRSTVNNELSRIKRSYNEEVIKEARRLLKVIKGIAYEAGSQG</sequence>
<gene>
    <name evidence="1" type="ORF">BCY91_13980</name>
</gene>
<accession>A0A419SAE0</accession>
<protein>
    <recommendedName>
        <fullName evidence="3">HTH cro/C1-type domain-containing protein</fullName>
    </recommendedName>
</protein>
<comment type="caution">
    <text evidence="1">The sequence shown here is derived from an EMBL/GenBank/DDBJ whole genome shotgun (WGS) entry which is preliminary data.</text>
</comment>
<dbReference type="RefSeq" id="WP_120180627.1">
    <property type="nucleotide sequence ID" value="NZ_MBTA01000003.1"/>
</dbReference>
<evidence type="ECO:0008006" key="3">
    <source>
        <dbReference type="Google" id="ProtNLM"/>
    </source>
</evidence>
<organism evidence="1 2">
    <name type="scientific">Pelobium manganitolerans</name>
    <dbReference type="NCBI Taxonomy" id="1842495"/>
    <lineage>
        <taxon>Bacteria</taxon>
        <taxon>Pseudomonadati</taxon>
        <taxon>Bacteroidota</taxon>
        <taxon>Sphingobacteriia</taxon>
        <taxon>Sphingobacteriales</taxon>
        <taxon>Sphingobacteriaceae</taxon>
        <taxon>Pelobium</taxon>
    </lineage>
</organism>
<evidence type="ECO:0000313" key="1">
    <source>
        <dbReference type="EMBL" id="RKD18981.1"/>
    </source>
</evidence>
<proteinExistence type="predicted"/>
<dbReference type="Proteomes" id="UP000283433">
    <property type="component" value="Unassembled WGS sequence"/>
</dbReference>